<dbReference type="Proteomes" id="UP000886885">
    <property type="component" value="Chromosome 1A"/>
</dbReference>
<name>A0A8X8DLQ7_POPTO</name>
<dbReference type="AlphaFoldDB" id="A0A8X8DLQ7"/>
<organism evidence="1 2">
    <name type="scientific">Populus tomentosa</name>
    <name type="common">Chinese white poplar</name>
    <dbReference type="NCBI Taxonomy" id="118781"/>
    <lineage>
        <taxon>Eukaryota</taxon>
        <taxon>Viridiplantae</taxon>
        <taxon>Streptophyta</taxon>
        <taxon>Embryophyta</taxon>
        <taxon>Tracheophyta</taxon>
        <taxon>Spermatophyta</taxon>
        <taxon>Magnoliopsida</taxon>
        <taxon>eudicotyledons</taxon>
        <taxon>Gunneridae</taxon>
        <taxon>Pentapetalae</taxon>
        <taxon>rosids</taxon>
        <taxon>fabids</taxon>
        <taxon>Malpighiales</taxon>
        <taxon>Salicaceae</taxon>
        <taxon>Saliceae</taxon>
        <taxon>Populus</taxon>
    </lineage>
</organism>
<proteinExistence type="predicted"/>
<evidence type="ECO:0000313" key="1">
    <source>
        <dbReference type="EMBL" id="KAG6794182.1"/>
    </source>
</evidence>
<reference evidence="1" key="1">
    <citation type="journal article" date="2020" name="bioRxiv">
        <title>Hybrid origin of Populus tomentosa Carr. identified through genome sequencing and phylogenomic analysis.</title>
        <authorList>
            <person name="An X."/>
            <person name="Gao K."/>
            <person name="Chen Z."/>
            <person name="Li J."/>
            <person name="Yang X."/>
            <person name="Yang X."/>
            <person name="Zhou J."/>
            <person name="Guo T."/>
            <person name="Zhao T."/>
            <person name="Huang S."/>
            <person name="Miao D."/>
            <person name="Khan W.U."/>
            <person name="Rao P."/>
            <person name="Ye M."/>
            <person name="Lei B."/>
            <person name="Liao W."/>
            <person name="Wang J."/>
            <person name="Ji L."/>
            <person name="Li Y."/>
            <person name="Guo B."/>
            <person name="Mustafa N.S."/>
            <person name="Li S."/>
            <person name="Yun Q."/>
            <person name="Keller S.R."/>
            <person name="Mao J."/>
            <person name="Zhang R."/>
            <person name="Strauss S.H."/>
        </authorList>
    </citation>
    <scope>NUCLEOTIDE SEQUENCE</scope>
    <source>
        <strain evidence="1">GM15</strain>
        <tissue evidence="1">Leaf</tissue>
    </source>
</reference>
<protein>
    <submittedName>
        <fullName evidence="1">Uncharacterized protein</fullName>
    </submittedName>
</protein>
<gene>
    <name evidence="1" type="ORF">POTOM_003420</name>
</gene>
<evidence type="ECO:0000313" key="2">
    <source>
        <dbReference type="Proteomes" id="UP000886885"/>
    </source>
</evidence>
<dbReference type="EMBL" id="JAAWWB010000001">
    <property type="protein sequence ID" value="KAG6794182.1"/>
    <property type="molecule type" value="Genomic_DNA"/>
</dbReference>
<comment type="caution">
    <text evidence="1">The sequence shown here is derived from an EMBL/GenBank/DDBJ whole genome shotgun (WGS) entry which is preliminary data.</text>
</comment>
<keyword evidence="2" id="KW-1185">Reference proteome</keyword>
<accession>A0A8X8DLQ7</accession>
<sequence length="92" mass="10631">MVVSCYMISRLVLRICFRLVGNNSNCSIDTNWLHIAEEVRRIVDSTNNLLLNGFFEQILFKDGFVLNIPLISNCFLLRNPFISYMPNLVAFV</sequence>